<feature type="transmembrane region" description="Helical" evidence="7">
    <location>
        <begin position="96"/>
        <end position="117"/>
    </location>
</feature>
<feature type="transmembrane region" description="Helical" evidence="7">
    <location>
        <begin position="194"/>
        <end position="216"/>
    </location>
</feature>
<evidence type="ECO:0000256" key="2">
    <source>
        <dbReference type="ARBA" id="ARBA00022448"/>
    </source>
</evidence>
<dbReference type="InterPro" id="IPR000515">
    <property type="entry name" value="MetI-like"/>
</dbReference>
<evidence type="ECO:0000313" key="10">
    <source>
        <dbReference type="Proteomes" id="UP000030661"/>
    </source>
</evidence>
<organism evidence="9">
    <name type="scientific">Vecturithrix granuli</name>
    <dbReference type="NCBI Taxonomy" id="1499967"/>
    <lineage>
        <taxon>Bacteria</taxon>
        <taxon>Candidatus Moduliflexota</taxon>
        <taxon>Candidatus Vecturitrichia</taxon>
        <taxon>Candidatus Vecturitrichales</taxon>
        <taxon>Candidatus Vecturitrichaceae</taxon>
        <taxon>Candidatus Vecturithrix</taxon>
    </lineage>
</organism>
<accession>A0A081C258</accession>
<dbReference type="GO" id="GO:0005886">
    <property type="term" value="C:plasma membrane"/>
    <property type="evidence" value="ECO:0007669"/>
    <property type="project" value="UniProtKB-SubCell"/>
</dbReference>
<evidence type="ECO:0000256" key="6">
    <source>
        <dbReference type="ARBA" id="ARBA00023136"/>
    </source>
</evidence>
<keyword evidence="4 7" id="KW-0812">Transmembrane</keyword>
<evidence type="ECO:0000256" key="5">
    <source>
        <dbReference type="ARBA" id="ARBA00022989"/>
    </source>
</evidence>
<feature type="transmembrane region" description="Helical" evidence="7">
    <location>
        <begin position="254"/>
        <end position="277"/>
    </location>
</feature>
<dbReference type="CDD" id="cd06261">
    <property type="entry name" value="TM_PBP2"/>
    <property type="match status" value="1"/>
</dbReference>
<feature type="domain" description="ABC transmembrane type-1" evidence="8">
    <location>
        <begin position="64"/>
        <end position="275"/>
    </location>
</feature>
<dbReference type="GO" id="GO:0055085">
    <property type="term" value="P:transmembrane transport"/>
    <property type="evidence" value="ECO:0007669"/>
    <property type="project" value="InterPro"/>
</dbReference>
<feature type="transmembrane region" description="Helical" evidence="7">
    <location>
        <begin position="151"/>
        <end position="173"/>
    </location>
</feature>
<dbReference type="EMBL" id="DF820468">
    <property type="protein sequence ID" value="GAK58663.1"/>
    <property type="molecule type" value="Genomic_DNA"/>
</dbReference>
<name>A0A081C258_VECG1</name>
<dbReference type="PANTHER" id="PTHR30193">
    <property type="entry name" value="ABC TRANSPORTER PERMEASE PROTEIN"/>
    <property type="match status" value="1"/>
</dbReference>
<comment type="similarity">
    <text evidence="7">Belongs to the binding-protein-dependent transport system permease family.</text>
</comment>
<comment type="subcellular location">
    <subcellularLocation>
        <location evidence="1 7">Cell membrane</location>
        <topology evidence="1 7">Multi-pass membrane protein</topology>
    </subcellularLocation>
</comment>
<evidence type="ECO:0000256" key="4">
    <source>
        <dbReference type="ARBA" id="ARBA00022692"/>
    </source>
</evidence>
<dbReference type="InterPro" id="IPR051393">
    <property type="entry name" value="ABC_transporter_permease"/>
</dbReference>
<protein>
    <submittedName>
        <fullName evidence="9">Binding-protein-dependent transport systems inner membrane component</fullName>
    </submittedName>
</protein>
<evidence type="ECO:0000256" key="3">
    <source>
        <dbReference type="ARBA" id="ARBA00022475"/>
    </source>
</evidence>
<evidence type="ECO:0000256" key="1">
    <source>
        <dbReference type="ARBA" id="ARBA00004651"/>
    </source>
</evidence>
<proteinExistence type="inferred from homology"/>
<evidence type="ECO:0000259" key="8">
    <source>
        <dbReference type="PROSITE" id="PS50928"/>
    </source>
</evidence>
<keyword evidence="2 7" id="KW-0813">Transport</keyword>
<keyword evidence="10" id="KW-1185">Reference proteome</keyword>
<reference evidence="9" key="1">
    <citation type="journal article" date="2015" name="PeerJ">
        <title>First genomic representation of candidate bacterial phylum KSB3 points to enhanced environmental sensing as a trigger of wastewater bulking.</title>
        <authorList>
            <person name="Sekiguchi Y."/>
            <person name="Ohashi A."/>
            <person name="Parks D.H."/>
            <person name="Yamauchi T."/>
            <person name="Tyson G.W."/>
            <person name="Hugenholtz P."/>
        </authorList>
    </citation>
    <scope>NUCLEOTIDE SEQUENCE [LARGE SCALE GENOMIC DNA]</scope>
</reference>
<keyword evidence="3" id="KW-1003">Cell membrane</keyword>
<feature type="transmembrane region" description="Helical" evidence="7">
    <location>
        <begin position="68"/>
        <end position="89"/>
    </location>
</feature>
<gene>
    <name evidence="9" type="ORF">U27_05637</name>
</gene>
<evidence type="ECO:0000256" key="7">
    <source>
        <dbReference type="RuleBase" id="RU363032"/>
    </source>
</evidence>
<keyword evidence="6 7" id="KW-0472">Membrane</keyword>
<sequence length="284" mass="31714">MMNRDNPYLFLLLAVALVFLAEIVPAIYTGYLGFMEWDLINPPKWIGLANYIQVFSNPDLLHALKNTVLWVLGTLIFSVGLSLCIAVLLNNIQFKWLFKAIFFIPSTLSPTVAGVIWKRVLASEKGAVEAILVTLGLAPIQFFTNPKINTYVMIAVWTWQYFGLNLILFLVGLETVPSEPVEAARIDGANAWQVFYHVTLPLLRPITLVVVANAAINSVRMFDIPWVMIQGGPGRASETLAISLYRESFLLFKMGLGSAIAVVISLLTLILTARYLLAIREERR</sequence>
<dbReference type="HOGENOM" id="CLU_016047_0_0_0"/>
<dbReference type="eggNOG" id="COG1175">
    <property type="taxonomic scope" value="Bacteria"/>
</dbReference>
<dbReference type="AlphaFoldDB" id="A0A081C258"/>
<keyword evidence="5 7" id="KW-1133">Transmembrane helix</keyword>
<dbReference type="Pfam" id="PF00528">
    <property type="entry name" value="BPD_transp_1"/>
    <property type="match status" value="1"/>
</dbReference>
<dbReference type="PROSITE" id="PS50928">
    <property type="entry name" value="ABC_TM1"/>
    <property type="match status" value="1"/>
</dbReference>
<dbReference type="InterPro" id="IPR035906">
    <property type="entry name" value="MetI-like_sf"/>
</dbReference>
<dbReference type="SUPFAM" id="SSF161098">
    <property type="entry name" value="MetI-like"/>
    <property type="match status" value="1"/>
</dbReference>
<evidence type="ECO:0000313" key="9">
    <source>
        <dbReference type="EMBL" id="GAK58663.1"/>
    </source>
</evidence>
<dbReference type="PANTHER" id="PTHR30193:SF37">
    <property type="entry name" value="INNER MEMBRANE ABC TRANSPORTER PERMEASE PROTEIN YCJO"/>
    <property type="match status" value="1"/>
</dbReference>
<dbReference type="STRING" id="1499967.U27_05637"/>
<dbReference type="Proteomes" id="UP000030661">
    <property type="component" value="Unassembled WGS sequence"/>
</dbReference>
<dbReference type="Gene3D" id="1.10.3720.10">
    <property type="entry name" value="MetI-like"/>
    <property type="match status" value="1"/>
</dbReference>